<dbReference type="GO" id="GO:0016758">
    <property type="term" value="F:hexosyltransferase activity"/>
    <property type="evidence" value="ECO:0007669"/>
    <property type="project" value="UniProtKB-ARBA"/>
</dbReference>
<dbReference type="RefSeq" id="WP_219051485.1">
    <property type="nucleotide sequence ID" value="NZ_JAHWDP010000001.1"/>
</dbReference>
<gene>
    <name evidence="2" type="ORF">KXJ69_03920</name>
</gene>
<keyword evidence="3" id="KW-1185">Reference proteome</keyword>
<name>A0A9X1FN30_9FLAO</name>
<evidence type="ECO:0000259" key="1">
    <source>
        <dbReference type="Pfam" id="PF00535"/>
    </source>
</evidence>
<evidence type="ECO:0000313" key="2">
    <source>
        <dbReference type="EMBL" id="MBW2937238.1"/>
    </source>
</evidence>
<accession>A0A9X1FN30</accession>
<dbReference type="Proteomes" id="UP001138686">
    <property type="component" value="Unassembled WGS sequence"/>
</dbReference>
<dbReference type="PANTHER" id="PTHR22916">
    <property type="entry name" value="GLYCOSYLTRANSFERASE"/>
    <property type="match status" value="1"/>
</dbReference>
<dbReference type="AlphaFoldDB" id="A0A9X1FN30"/>
<dbReference type="PANTHER" id="PTHR22916:SF3">
    <property type="entry name" value="UDP-GLCNAC:BETAGAL BETA-1,3-N-ACETYLGLUCOSAMINYLTRANSFERASE-LIKE PROTEIN 1"/>
    <property type="match status" value="1"/>
</dbReference>
<dbReference type="Pfam" id="PF00535">
    <property type="entry name" value="Glycos_transf_2"/>
    <property type="match status" value="1"/>
</dbReference>
<protein>
    <submittedName>
        <fullName evidence="2">Glycosyltransferase</fullName>
    </submittedName>
</protein>
<proteinExistence type="predicted"/>
<evidence type="ECO:0000313" key="3">
    <source>
        <dbReference type="Proteomes" id="UP001138686"/>
    </source>
</evidence>
<dbReference type="InterPro" id="IPR001173">
    <property type="entry name" value="Glyco_trans_2-like"/>
</dbReference>
<reference evidence="2" key="1">
    <citation type="submission" date="2021-07" db="EMBL/GenBank/DDBJ databases">
        <title>Aureisphaera sp. CAU 1614 isolated from sea sediment.</title>
        <authorList>
            <person name="Kim W."/>
        </authorList>
    </citation>
    <scope>NUCLEOTIDE SEQUENCE</scope>
    <source>
        <strain evidence="2">CAU 1614</strain>
    </source>
</reference>
<sequence length="268" mass="31083">MHYEEKKKHTNNSETPLVSIITPLYNASKFILQNIESVQAQSYSNWEQIIVDDASSDDSASLVQEIAKVEPRITFIQLDENAGAAYCRNLATERARGNYIAFLDSDDYWHREKLERQLKLMQNENASVSFTSYLHIDEDGNPLKKRILAIPKLSYKKQLLNNYVGNLTGIYNAGEIGKIVAPNIRKRQDWAVWLEAIKRSGKPAVGLQEDLAYYRLRKGSISSNKINLVKYNYLFYRSLGFNLIKSGGYLLRFFWEYFFVRPKYIQKL</sequence>
<organism evidence="2 3">
    <name type="scientific">Halomarinibacterium sedimenti</name>
    <dbReference type="NCBI Taxonomy" id="2857106"/>
    <lineage>
        <taxon>Bacteria</taxon>
        <taxon>Pseudomonadati</taxon>
        <taxon>Bacteroidota</taxon>
        <taxon>Flavobacteriia</taxon>
        <taxon>Flavobacteriales</taxon>
        <taxon>Flavobacteriaceae</taxon>
        <taxon>Halomarinibacterium</taxon>
    </lineage>
</organism>
<dbReference type="EMBL" id="JAHWDP010000001">
    <property type="protein sequence ID" value="MBW2937238.1"/>
    <property type="molecule type" value="Genomic_DNA"/>
</dbReference>
<comment type="caution">
    <text evidence="2">The sequence shown here is derived from an EMBL/GenBank/DDBJ whole genome shotgun (WGS) entry which is preliminary data.</text>
</comment>
<feature type="domain" description="Glycosyltransferase 2-like" evidence="1">
    <location>
        <begin position="19"/>
        <end position="159"/>
    </location>
</feature>